<evidence type="ECO:0000313" key="1">
    <source>
        <dbReference type="EMBL" id="KKU90543.1"/>
    </source>
</evidence>
<evidence type="ECO:0000313" key="2">
    <source>
        <dbReference type="Proteomes" id="UP000033882"/>
    </source>
</evidence>
<dbReference type="AlphaFoldDB" id="A0A0G1WJP0"/>
<dbReference type="EMBL" id="LCPB01000001">
    <property type="protein sequence ID" value="KKU90543.1"/>
    <property type="molecule type" value="Genomic_DNA"/>
</dbReference>
<comment type="caution">
    <text evidence="1">The sequence shown here is derived from an EMBL/GenBank/DDBJ whole genome shotgun (WGS) entry which is preliminary data.</text>
</comment>
<reference evidence="1 2" key="1">
    <citation type="journal article" date="2015" name="Nature">
        <title>rRNA introns, odd ribosomes, and small enigmatic genomes across a large radiation of phyla.</title>
        <authorList>
            <person name="Brown C.T."/>
            <person name="Hug L.A."/>
            <person name="Thomas B.C."/>
            <person name="Sharon I."/>
            <person name="Castelle C.J."/>
            <person name="Singh A."/>
            <person name="Wilkins M.J."/>
            <person name="Williams K.H."/>
            <person name="Banfield J.F."/>
        </authorList>
    </citation>
    <scope>NUCLEOTIDE SEQUENCE [LARGE SCALE GENOMIC DNA]</scope>
</reference>
<dbReference type="Proteomes" id="UP000033882">
    <property type="component" value="Unassembled WGS sequence"/>
</dbReference>
<name>A0A0G1WJP0_9BACT</name>
<protein>
    <submittedName>
        <fullName evidence="1">Uncharacterized protein</fullName>
    </submittedName>
</protein>
<sequence>MAIYAPRPTSDRLDFETHLKYAALIAKLSNNLEIISSPNSKLPKSEGGKLKDKIQLVRLTKKSIDQEYEIVCFDEDYSSASVLWLPVKTYYLIYHLLCISDCIISGKMSSLTAGHHECVNAFTKMLESSEIQFNKPLLNLVFGEEILSFTTQAGEHLKTGVADDTIYRLLMKKVANDKIDNYKIVNGLSGRRTKDKIRIDNFKRNIKVSIFDFFHLMRLRTNYRNLNFVDNIPASGTKLYFEKYYISADNFYKCFTKYINELMKNCV</sequence>
<organism evidence="1 2">
    <name type="scientific">Candidatus Wolfebacteria bacterium GW2011_GWA2_47_9b</name>
    <dbReference type="NCBI Taxonomy" id="1619005"/>
    <lineage>
        <taxon>Bacteria</taxon>
        <taxon>Candidatus Wolfeibacteriota</taxon>
    </lineage>
</organism>
<proteinExistence type="predicted"/>
<accession>A0A0G1WJP0</accession>
<gene>
    <name evidence="1" type="ORF">UY19_C0001G0020</name>
</gene>